<protein>
    <recommendedName>
        <fullName evidence="11 12">Replicative DNA helicase</fullName>
        <ecNumber evidence="11 12">5.6.2.3</ecNumber>
    </recommendedName>
</protein>
<keyword evidence="5 12" id="KW-0378">Hydrolase</keyword>
<comment type="similarity">
    <text evidence="1 12">Belongs to the helicase family. DnaB subfamily.</text>
</comment>
<keyword evidence="8 12" id="KW-0238">DNA-binding</keyword>
<keyword evidence="3 12" id="KW-0235">DNA replication</keyword>
<dbReference type="EC" id="5.6.2.3" evidence="11 12"/>
<dbReference type="Gene3D" id="3.40.50.300">
    <property type="entry name" value="P-loop containing nucleotide triphosphate hydrolases"/>
    <property type="match status" value="1"/>
</dbReference>
<evidence type="ECO:0000256" key="13">
    <source>
        <dbReference type="SAM" id="MobiDB-lite"/>
    </source>
</evidence>
<gene>
    <name evidence="15" type="ORF">J2S36_001141</name>
</gene>
<dbReference type="PROSITE" id="PS51199">
    <property type="entry name" value="SF4_HELICASE"/>
    <property type="match status" value="1"/>
</dbReference>
<dbReference type="Gene3D" id="1.10.860.10">
    <property type="entry name" value="DNAb Helicase, Chain A"/>
    <property type="match status" value="1"/>
</dbReference>
<dbReference type="GO" id="GO:0003678">
    <property type="term" value="F:DNA helicase activity"/>
    <property type="evidence" value="ECO:0007669"/>
    <property type="project" value="UniProtKB-EC"/>
</dbReference>
<dbReference type="PANTHER" id="PTHR30153:SF2">
    <property type="entry name" value="REPLICATIVE DNA HELICASE"/>
    <property type="match status" value="1"/>
</dbReference>
<evidence type="ECO:0000256" key="6">
    <source>
        <dbReference type="ARBA" id="ARBA00022806"/>
    </source>
</evidence>
<keyword evidence="2 12" id="KW-0639">Primosome</keyword>
<evidence type="ECO:0000256" key="10">
    <source>
        <dbReference type="ARBA" id="ARBA00048954"/>
    </source>
</evidence>
<dbReference type="SUPFAM" id="SSF52540">
    <property type="entry name" value="P-loop containing nucleoside triphosphate hydrolases"/>
    <property type="match status" value="1"/>
</dbReference>
<dbReference type="InterPro" id="IPR007694">
    <property type="entry name" value="DNA_helicase_DnaB-like_C"/>
</dbReference>
<evidence type="ECO:0000256" key="2">
    <source>
        <dbReference type="ARBA" id="ARBA00022515"/>
    </source>
</evidence>
<proteinExistence type="inferred from homology"/>
<dbReference type="CDD" id="cd00984">
    <property type="entry name" value="DnaB_C"/>
    <property type="match status" value="1"/>
</dbReference>
<evidence type="ECO:0000256" key="7">
    <source>
        <dbReference type="ARBA" id="ARBA00022840"/>
    </source>
</evidence>
<feature type="domain" description="SF4 helicase" evidence="14">
    <location>
        <begin position="198"/>
        <end position="462"/>
    </location>
</feature>
<evidence type="ECO:0000256" key="12">
    <source>
        <dbReference type="RuleBase" id="RU362085"/>
    </source>
</evidence>
<evidence type="ECO:0000256" key="5">
    <source>
        <dbReference type="ARBA" id="ARBA00022801"/>
    </source>
</evidence>
<keyword evidence="16" id="KW-1185">Reference proteome</keyword>
<keyword evidence="4 12" id="KW-0547">Nucleotide-binding</keyword>
<dbReference type="InterPro" id="IPR036185">
    <property type="entry name" value="DNA_heli_DnaB-like_N_sf"/>
</dbReference>
<sequence length="469" mass="51992">MVQERQRDEFAKRAATSGGMQQDFTRVPPQNLEAEMSVLGAMLINKDAISEVVPVLRATDFYRPQHATIFDAIIKIFGEGGVADAITISAALKKDGELERCGGQDYLYRLVSMVPTAANVVHYAKIVQDTAKLRALINAGTKIVQLAQGGDGLDVDAVIDLAQQEMFAVAEQHIVNDYADFEHIIPDVIKEIEINNARDGEMAGLPTGFYDLDASLNGLRAGQMIIVAARPGYGKSTLAMDICRNVAIKERKAVAFFSLEMSRTELVMRALAAESGVFLNKLIRGDLEQRDWNTIASTLERIGQSPFYVDDSPNLTMTEIRAKARRLRQQNQIELIVIDYLQLLTSGGRTPESRQQEVSEFSRSIKLLAKELGIPIIAVAQLNRNPEARNDKRPQVADLRESGSLEQDADVILLIHNKESEDQMDQPPSEIIVGKNRSGPTGSVELMFQRNRTRFANLAANDNFTNQDY</sequence>
<dbReference type="Pfam" id="PF03796">
    <property type="entry name" value="DnaB_C"/>
    <property type="match status" value="1"/>
</dbReference>
<dbReference type="SMART" id="SM00382">
    <property type="entry name" value="AAA"/>
    <property type="match status" value="1"/>
</dbReference>
<keyword evidence="6 12" id="KW-0347">Helicase</keyword>
<evidence type="ECO:0000313" key="16">
    <source>
        <dbReference type="Proteomes" id="UP001266099"/>
    </source>
</evidence>
<feature type="compositionally biased region" description="Basic and acidic residues" evidence="13">
    <location>
        <begin position="1"/>
        <end position="12"/>
    </location>
</feature>
<dbReference type="PANTHER" id="PTHR30153">
    <property type="entry name" value="REPLICATIVE DNA HELICASE DNAB"/>
    <property type="match status" value="1"/>
</dbReference>
<dbReference type="EMBL" id="JAVDUJ010000001">
    <property type="protein sequence ID" value="MDR6939598.1"/>
    <property type="molecule type" value="Genomic_DNA"/>
</dbReference>
<dbReference type="InterPro" id="IPR007693">
    <property type="entry name" value="DNA_helicase_DnaB-like_N"/>
</dbReference>
<evidence type="ECO:0000256" key="1">
    <source>
        <dbReference type="ARBA" id="ARBA00008428"/>
    </source>
</evidence>
<comment type="caution">
    <text evidence="15">The sequence shown here is derived from an EMBL/GenBank/DDBJ whole genome shotgun (WGS) entry which is preliminary data.</text>
</comment>
<comment type="catalytic activity">
    <reaction evidence="10 12">
        <text>ATP + H2O = ADP + phosphate + H(+)</text>
        <dbReference type="Rhea" id="RHEA:13065"/>
        <dbReference type="ChEBI" id="CHEBI:15377"/>
        <dbReference type="ChEBI" id="CHEBI:15378"/>
        <dbReference type="ChEBI" id="CHEBI:30616"/>
        <dbReference type="ChEBI" id="CHEBI:43474"/>
        <dbReference type="ChEBI" id="CHEBI:456216"/>
        <dbReference type="EC" id="5.6.2.3"/>
    </reaction>
</comment>
<feature type="region of interest" description="Disordered" evidence="13">
    <location>
        <begin position="1"/>
        <end position="25"/>
    </location>
</feature>
<evidence type="ECO:0000256" key="3">
    <source>
        <dbReference type="ARBA" id="ARBA00022705"/>
    </source>
</evidence>
<keyword evidence="7 12" id="KW-0067">ATP-binding</keyword>
<evidence type="ECO:0000256" key="11">
    <source>
        <dbReference type="NCBIfam" id="TIGR00665"/>
    </source>
</evidence>
<dbReference type="InterPro" id="IPR007692">
    <property type="entry name" value="DNA_helicase_DnaB"/>
</dbReference>
<name>A0ABU1T2P6_9ACTO</name>
<dbReference type="Pfam" id="PF00772">
    <property type="entry name" value="DnaB"/>
    <property type="match status" value="1"/>
</dbReference>
<dbReference type="Proteomes" id="UP001266099">
    <property type="component" value="Unassembled WGS sequence"/>
</dbReference>
<dbReference type="InterPro" id="IPR003593">
    <property type="entry name" value="AAA+_ATPase"/>
</dbReference>
<evidence type="ECO:0000313" key="15">
    <source>
        <dbReference type="EMBL" id="MDR6939598.1"/>
    </source>
</evidence>
<dbReference type="RefSeq" id="WP_309956394.1">
    <property type="nucleotide sequence ID" value="NZ_JAVDUJ010000001.1"/>
</dbReference>
<dbReference type="GO" id="GO:0016787">
    <property type="term" value="F:hydrolase activity"/>
    <property type="evidence" value="ECO:0007669"/>
    <property type="project" value="UniProtKB-KW"/>
</dbReference>
<dbReference type="SUPFAM" id="SSF48024">
    <property type="entry name" value="N-terminal domain of DnaB helicase"/>
    <property type="match status" value="1"/>
</dbReference>
<evidence type="ECO:0000256" key="8">
    <source>
        <dbReference type="ARBA" id="ARBA00023125"/>
    </source>
</evidence>
<evidence type="ECO:0000259" key="14">
    <source>
        <dbReference type="PROSITE" id="PS51199"/>
    </source>
</evidence>
<reference evidence="15 16" key="1">
    <citation type="submission" date="2023-07" db="EMBL/GenBank/DDBJ databases">
        <title>Sequencing the genomes of 1000 actinobacteria strains.</title>
        <authorList>
            <person name="Klenk H.-P."/>
        </authorList>
    </citation>
    <scope>NUCLEOTIDE SEQUENCE [LARGE SCALE GENOMIC DNA]</scope>
    <source>
        <strain evidence="15 16">DSM 15539</strain>
    </source>
</reference>
<dbReference type="InterPro" id="IPR016136">
    <property type="entry name" value="DNA_helicase_N/primase_C"/>
</dbReference>
<accession>A0ABU1T2P6</accession>
<organism evidence="15 16">
    <name type="scientific">Arcanobacterium hippocoleae</name>
    <dbReference type="NCBI Taxonomy" id="149017"/>
    <lineage>
        <taxon>Bacteria</taxon>
        <taxon>Bacillati</taxon>
        <taxon>Actinomycetota</taxon>
        <taxon>Actinomycetes</taxon>
        <taxon>Actinomycetales</taxon>
        <taxon>Actinomycetaceae</taxon>
        <taxon>Arcanobacterium</taxon>
    </lineage>
</organism>
<dbReference type="NCBIfam" id="TIGR00665">
    <property type="entry name" value="DnaB"/>
    <property type="match status" value="1"/>
</dbReference>
<evidence type="ECO:0000256" key="9">
    <source>
        <dbReference type="ARBA" id="ARBA00023235"/>
    </source>
</evidence>
<keyword evidence="9" id="KW-0413">Isomerase</keyword>
<comment type="function">
    <text evidence="12">The main replicative DNA helicase, it participates in initiation and elongation during chromosome replication. Travels ahead of the DNA replisome, separating dsDNA into templates for DNA synthesis. A processive ATP-dependent 5'-3' DNA helicase it has DNA-dependent ATPase activity.</text>
</comment>
<dbReference type="InterPro" id="IPR027417">
    <property type="entry name" value="P-loop_NTPase"/>
</dbReference>
<evidence type="ECO:0000256" key="4">
    <source>
        <dbReference type="ARBA" id="ARBA00022741"/>
    </source>
</evidence>